<dbReference type="AlphaFoldDB" id="A0A3E2NDZ9"/>
<evidence type="ECO:0000313" key="2">
    <source>
        <dbReference type="EMBL" id="RFZ79247.1"/>
    </source>
</evidence>
<dbReference type="EMBL" id="QOHO01000026">
    <property type="protein sequence ID" value="RFZ79247.1"/>
    <property type="molecule type" value="Genomic_DNA"/>
</dbReference>
<protein>
    <submittedName>
        <fullName evidence="2">Class I SAM-dependent methyltransferase</fullName>
    </submittedName>
</protein>
<evidence type="ECO:0000259" key="1">
    <source>
        <dbReference type="Pfam" id="PF13649"/>
    </source>
</evidence>
<evidence type="ECO:0000313" key="3">
    <source>
        <dbReference type="Proteomes" id="UP000260680"/>
    </source>
</evidence>
<dbReference type="SUPFAM" id="SSF53335">
    <property type="entry name" value="S-adenosyl-L-methionine-dependent methyltransferases"/>
    <property type="match status" value="1"/>
</dbReference>
<name>A0A3E2NDZ9_9FIRM</name>
<dbReference type="Gene3D" id="3.40.50.150">
    <property type="entry name" value="Vaccinia Virus protein VP39"/>
    <property type="match status" value="1"/>
</dbReference>
<gene>
    <name evidence="2" type="ORF">DS742_09500</name>
</gene>
<dbReference type="Pfam" id="PF13649">
    <property type="entry name" value="Methyltransf_25"/>
    <property type="match status" value="1"/>
</dbReference>
<proteinExistence type="predicted"/>
<dbReference type="GO" id="GO:0032259">
    <property type="term" value="P:methylation"/>
    <property type="evidence" value="ECO:0007669"/>
    <property type="project" value="UniProtKB-KW"/>
</dbReference>
<accession>A0A3E2NDZ9</accession>
<reference evidence="2 3" key="1">
    <citation type="submission" date="2018-07" db="EMBL/GenBank/DDBJ databases">
        <title>New species, Clostridium PI-S10-A1B.</title>
        <authorList>
            <person name="Krishna G."/>
            <person name="Summeta K."/>
            <person name="Shikha S."/>
            <person name="Prabhu P.B."/>
            <person name="Suresh K."/>
        </authorList>
    </citation>
    <scope>NUCLEOTIDE SEQUENCE [LARGE SCALE GENOMIC DNA]</scope>
    <source>
        <strain evidence="2 3">PI-S10-A1B</strain>
    </source>
</reference>
<dbReference type="CDD" id="cd02440">
    <property type="entry name" value="AdoMet_MTases"/>
    <property type="match status" value="1"/>
</dbReference>
<organism evidence="2 3">
    <name type="scientific">Lacrimispora amygdalina</name>
    <dbReference type="NCBI Taxonomy" id="253257"/>
    <lineage>
        <taxon>Bacteria</taxon>
        <taxon>Bacillati</taxon>
        <taxon>Bacillota</taxon>
        <taxon>Clostridia</taxon>
        <taxon>Lachnospirales</taxon>
        <taxon>Lachnospiraceae</taxon>
        <taxon>Lacrimispora</taxon>
    </lineage>
</organism>
<dbReference type="InterPro" id="IPR050447">
    <property type="entry name" value="Erg6_SMT_methyltransf"/>
</dbReference>
<dbReference type="PANTHER" id="PTHR44068">
    <property type="entry name" value="ZGC:194242"/>
    <property type="match status" value="1"/>
</dbReference>
<keyword evidence="2" id="KW-0808">Transferase</keyword>
<dbReference type="InterPro" id="IPR029063">
    <property type="entry name" value="SAM-dependent_MTases_sf"/>
</dbReference>
<comment type="caution">
    <text evidence="2">The sequence shown here is derived from an EMBL/GenBank/DDBJ whole genome shotgun (WGS) entry which is preliminary data.</text>
</comment>
<dbReference type="OrthoDB" id="9808140at2"/>
<dbReference type="InterPro" id="IPR041698">
    <property type="entry name" value="Methyltransf_25"/>
</dbReference>
<sequence length="193" mass="22340">MALGYENVSFLYRLIDELGNNRLFSFIYKKHINQLGIEGNEIILDFGSGSGAGSRQLAKKLYKSNGHLTCVDISEYWMKIAKTRMRHLDNVDFFVGQLPELKLDEKSFDIIYIFYALHEVPKKLRSGIVSEFFRVLKNEGRLLIKEPQRENDGMPVNEIEELMMCNGFYRESCNVSRGTYSAVYKKQSIKSNK</sequence>
<dbReference type="RefSeq" id="WP_117416758.1">
    <property type="nucleotide sequence ID" value="NZ_QOHO01000026.1"/>
</dbReference>
<keyword evidence="2" id="KW-0489">Methyltransferase</keyword>
<feature type="domain" description="Methyltransferase" evidence="1">
    <location>
        <begin position="43"/>
        <end position="140"/>
    </location>
</feature>
<dbReference type="Proteomes" id="UP000260680">
    <property type="component" value="Unassembled WGS sequence"/>
</dbReference>
<dbReference type="PANTHER" id="PTHR44068:SF11">
    <property type="entry name" value="GERANYL DIPHOSPHATE 2-C-METHYLTRANSFERASE"/>
    <property type="match status" value="1"/>
</dbReference>
<dbReference type="GO" id="GO:0008168">
    <property type="term" value="F:methyltransferase activity"/>
    <property type="evidence" value="ECO:0007669"/>
    <property type="project" value="UniProtKB-KW"/>
</dbReference>